<evidence type="ECO:0000259" key="3">
    <source>
        <dbReference type="PROSITE" id="PS50943"/>
    </source>
</evidence>
<evidence type="ECO:0000256" key="1">
    <source>
        <dbReference type="ARBA" id="ARBA00023125"/>
    </source>
</evidence>
<dbReference type="InterPro" id="IPR015927">
    <property type="entry name" value="Peptidase_S24_S26A/B/C"/>
</dbReference>
<dbReference type="AlphaFoldDB" id="A0A5C0SAS0"/>
<dbReference type="Gene3D" id="1.10.260.40">
    <property type="entry name" value="lambda repressor-like DNA-binding domains"/>
    <property type="match status" value="1"/>
</dbReference>
<keyword evidence="5" id="KW-1185">Reference proteome</keyword>
<dbReference type="PROSITE" id="PS50943">
    <property type="entry name" value="HTH_CROC1"/>
    <property type="match status" value="1"/>
</dbReference>
<dbReference type="Pfam" id="PF00717">
    <property type="entry name" value="Peptidase_S24"/>
    <property type="match status" value="1"/>
</dbReference>
<evidence type="ECO:0000313" key="4">
    <source>
        <dbReference type="EMBL" id="QEK11052.1"/>
    </source>
</evidence>
<dbReference type="SUPFAM" id="SSF47413">
    <property type="entry name" value="lambda repressor-like DNA-binding domains"/>
    <property type="match status" value="1"/>
</dbReference>
<proteinExistence type="predicted"/>
<gene>
    <name evidence="4" type="ORF">FQB35_00980</name>
</gene>
<dbReference type="Proteomes" id="UP000324646">
    <property type="component" value="Chromosome"/>
</dbReference>
<dbReference type="InterPro" id="IPR010982">
    <property type="entry name" value="Lambda_DNA-bd_dom_sf"/>
</dbReference>
<accession>A0A5C0SAS0</accession>
<name>A0A5C0SAS0_CRATE</name>
<sequence>MKMSRIGDKIKEERIKKGLSPKQLARKCGVAESFIIDVETGKKIISEQQLKQLSKILGKNLEEDVTLEPTKEKEETKPKKVQPSPQKRPAVVPLNQWEEALSNIIKKVPIFDIDMKQIKGYKSFPIINRKVEGFNPDKLVYIEVPDEKLNPLRIHKGDKVLIYLNKEFVHNSLALVEYEGKKKLRKIKRAEGNKVKLITSLDETKTIIKDLKDIKIIGRGIRIEIELKH</sequence>
<evidence type="ECO:0000256" key="2">
    <source>
        <dbReference type="SAM" id="MobiDB-lite"/>
    </source>
</evidence>
<dbReference type="EMBL" id="CP042243">
    <property type="protein sequence ID" value="QEK11052.1"/>
    <property type="molecule type" value="Genomic_DNA"/>
</dbReference>
<dbReference type="Pfam" id="PF01381">
    <property type="entry name" value="HTH_3"/>
    <property type="match status" value="1"/>
</dbReference>
<dbReference type="SMART" id="SM00530">
    <property type="entry name" value="HTH_XRE"/>
    <property type="match status" value="1"/>
</dbReference>
<dbReference type="KEGG" id="crs:FQB35_00980"/>
<dbReference type="PANTHER" id="PTHR46558:SF3">
    <property type="entry name" value="TRANSCRIPTIONAL REGULATOR"/>
    <property type="match status" value="1"/>
</dbReference>
<protein>
    <submittedName>
        <fullName evidence="4">Helix-turn-helix transcriptional regulator</fullName>
    </submittedName>
</protein>
<dbReference type="InterPro" id="IPR036286">
    <property type="entry name" value="LexA/Signal_pep-like_sf"/>
</dbReference>
<keyword evidence="1" id="KW-0238">DNA-binding</keyword>
<reference evidence="4 5" key="1">
    <citation type="submission" date="2019-07" db="EMBL/GenBank/DDBJ databases">
        <title>Complete genome of Crassaminicella thermophila SY095.</title>
        <authorList>
            <person name="Li X."/>
        </authorList>
    </citation>
    <scope>NUCLEOTIDE SEQUENCE [LARGE SCALE GENOMIC DNA]</scope>
    <source>
        <strain evidence="4 5">SY095</strain>
    </source>
</reference>
<dbReference type="Gene3D" id="2.10.109.10">
    <property type="entry name" value="Umud Fragment, subunit A"/>
    <property type="match status" value="1"/>
</dbReference>
<feature type="compositionally biased region" description="Basic and acidic residues" evidence="2">
    <location>
        <begin position="69"/>
        <end position="78"/>
    </location>
</feature>
<dbReference type="GO" id="GO:0003677">
    <property type="term" value="F:DNA binding"/>
    <property type="evidence" value="ECO:0007669"/>
    <property type="project" value="UniProtKB-KW"/>
</dbReference>
<dbReference type="OrthoDB" id="14949at2"/>
<feature type="region of interest" description="Disordered" evidence="2">
    <location>
        <begin position="67"/>
        <end position="89"/>
    </location>
</feature>
<feature type="domain" description="HTH cro/C1-type" evidence="3">
    <location>
        <begin position="10"/>
        <end position="65"/>
    </location>
</feature>
<evidence type="ECO:0000313" key="5">
    <source>
        <dbReference type="Proteomes" id="UP000324646"/>
    </source>
</evidence>
<dbReference type="PANTHER" id="PTHR46558">
    <property type="entry name" value="TRACRIPTIONAL REGULATORY PROTEIN-RELATED-RELATED"/>
    <property type="match status" value="1"/>
</dbReference>
<dbReference type="InterPro" id="IPR001387">
    <property type="entry name" value="Cro/C1-type_HTH"/>
</dbReference>
<dbReference type="SUPFAM" id="SSF51306">
    <property type="entry name" value="LexA/Signal peptidase"/>
    <property type="match status" value="1"/>
</dbReference>
<organism evidence="4 5">
    <name type="scientific">Crassaminicella thermophila</name>
    <dbReference type="NCBI Taxonomy" id="2599308"/>
    <lineage>
        <taxon>Bacteria</taxon>
        <taxon>Bacillati</taxon>
        <taxon>Bacillota</taxon>
        <taxon>Clostridia</taxon>
        <taxon>Eubacteriales</taxon>
        <taxon>Clostridiaceae</taxon>
        <taxon>Crassaminicella</taxon>
    </lineage>
</organism>
<dbReference type="CDD" id="cd00093">
    <property type="entry name" value="HTH_XRE"/>
    <property type="match status" value="1"/>
</dbReference>